<dbReference type="EC" id="2.7.1.217" evidence="10"/>
<comment type="catalytic activity">
    <reaction evidence="8">
        <text>3-dehydro-D-erythronate + ATP = 3-dehydro-4-O-phospho-D-erythronate + ADP + H(+)</text>
        <dbReference type="Rhea" id="RHEA:52556"/>
        <dbReference type="ChEBI" id="CHEBI:15378"/>
        <dbReference type="ChEBI" id="CHEBI:30616"/>
        <dbReference type="ChEBI" id="CHEBI:57958"/>
        <dbReference type="ChEBI" id="CHEBI:136593"/>
        <dbReference type="ChEBI" id="CHEBI:456216"/>
        <dbReference type="EC" id="2.7.1.217"/>
    </reaction>
</comment>
<comment type="similarity">
    <text evidence="1">Belongs to the four-carbon acid sugar kinase family.</text>
</comment>
<feature type="domain" description="Four-carbon acid sugar kinase N-terminal" evidence="13">
    <location>
        <begin position="10"/>
        <end position="239"/>
    </location>
</feature>
<evidence type="ECO:0000259" key="13">
    <source>
        <dbReference type="Pfam" id="PF07005"/>
    </source>
</evidence>
<comment type="function">
    <text evidence="9">Catalyzes the ATP-dependent phosphorylation of 3-oxo-tetronate to 3-oxo-tetronate 4-phosphate.</text>
</comment>
<keyword evidence="2" id="KW-0808">Transferase</keyword>
<dbReference type="Pfam" id="PF17042">
    <property type="entry name" value="NBD_C"/>
    <property type="match status" value="1"/>
</dbReference>
<evidence type="ECO:0000256" key="6">
    <source>
        <dbReference type="ARBA" id="ARBA00023277"/>
    </source>
</evidence>
<dbReference type="Pfam" id="PF07005">
    <property type="entry name" value="SBD_N"/>
    <property type="match status" value="1"/>
</dbReference>
<feature type="domain" description="Four-carbon acid sugar kinase nucleotide binding" evidence="14">
    <location>
        <begin position="267"/>
        <end position="422"/>
    </location>
</feature>
<organism evidence="15 16">
    <name type="scientific">Caballeronia hypogeia</name>
    <dbReference type="NCBI Taxonomy" id="1777140"/>
    <lineage>
        <taxon>Bacteria</taxon>
        <taxon>Pseudomonadati</taxon>
        <taxon>Pseudomonadota</taxon>
        <taxon>Betaproteobacteria</taxon>
        <taxon>Burkholderiales</taxon>
        <taxon>Burkholderiaceae</taxon>
        <taxon>Caballeronia</taxon>
    </lineage>
</organism>
<dbReference type="STRING" id="1777140.AWB79_04292"/>
<reference evidence="15" key="1">
    <citation type="submission" date="2016-01" db="EMBL/GenBank/DDBJ databases">
        <authorList>
            <person name="Peeters C."/>
        </authorList>
    </citation>
    <scope>NUCLEOTIDE SEQUENCE</scope>
    <source>
        <strain evidence="15">LMG 29322</strain>
    </source>
</reference>
<keyword evidence="6" id="KW-0119">Carbohydrate metabolism</keyword>
<comment type="catalytic activity">
    <reaction evidence="7">
        <text>3-dehydro-L-erythronate + ATP = 3-dehydro-4-O-phospho-L-erythronate + ADP + H(+)</text>
        <dbReference type="Rhea" id="RHEA:52552"/>
        <dbReference type="ChEBI" id="CHEBI:15378"/>
        <dbReference type="ChEBI" id="CHEBI:30616"/>
        <dbReference type="ChEBI" id="CHEBI:136592"/>
        <dbReference type="ChEBI" id="CHEBI:136670"/>
        <dbReference type="ChEBI" id="CHEBI:456216"/>
        <dbReference type="EC" id="2.7.1.217"/>
    </reaction>
</comment>
<comment type="caution">
    <text evidence="15">The sequence shown here is derived from an EMBL/GenBank/DDBJ whole genome shotgun (WGS) entry which is preliminary data.</text>
</comment>
<keyword evidence="5" id="KW-0067">ATP-binding</keyword>
<dbReference type="RefSeq" id="WP_061169441.1">
    <property type="nucleotide sequence ID" value="NZ_FCOA02000015.1"/>
</dbReference>
<dbReference type="InterPro" id="IPR050007">
    <property type="entry name" value="OtnK"/>
</dbReference>
<dbReference type="NCBIfam" id="NF043035">
    <property type="entry name" value="OxoTetrKin"/>
    <property type="match status" value="1"/>
</dbReference>
<evidence type="ECO:0000256" key="4">
    <source>
        <dbReference type="ARBA" id="ARBA00022777"/>
    </source>
</evidence>
<dbReference type="AlphaFoldDB" id="A0A158BW51"/>
<keyword evidence="3" id="KW-0547">Nucleotide-binding</keyword>
<evidence type="ECO:0000256" key="1">
    <source>
        <dbReference type="ARBA" id="ARBA00005715"/>
    </source>
</evidence>
<evidence type="ECO:0000256" key="9">
    <source>
        <dbReference type="ARBA" id="ARBA00037335"/>
    </source>
</evidence>
<accession>A0A158BW51</accession>
<dbReference type="Proteomes" id="UP000054851">
    <property type="component" value="Unassembled WGS sequence"/>
</dbReference>
<protein>
    <recommendedName>
        <fullName evidence="11">3-oxo-tetronate kinase</fullName>
        <ecNumber evidence="10">2.7.1.217</ecNumber>
    </recommendedName>
    <alternativeName>
        <fullName evidence="12">3-dehydrotetronate 4-kinase</fullName>
    </alternativeName>
</protein>
<dbReference type="Gene3D" id="3.40.50.10840">
    <property type="entry name" value="Putative sugar-binding, N-terminal domain"/>
    <property type="match status" value="1"/>
</dbReference>
<evidence type="ECO:0000256" key="10">
    <source>
        <dbReference type="ARBA" id="ARBA00039095"/>
    </source>
</evidence>
<dbReference type="InterPro" id="IPR010737">
    <property type="entry name" value="4-carb_acid_sugar_kinase_N"/>
</dbReference>
<name>A0A158BW51_9BURK</name>
<evidence type="ECO:0000256" key="11">
    <source>
        <dbReference type="ARBA" id="ARBA00039461"/>
    </source>
</evidence>
<dbReference type="Gene3D" id="3.40.980.20">
    <property type="entry name" value="Four-carbon acid sugar kinase, nucleotide binding domain"/>
    <property type="match status" value="1"/>
</dbReference>
<dbReference type="InterPro" id="IPR042213">
    <property type="entry name" value="NBD_C_sf"/>
</dbReference>
<evidence type="ECO:0000256" key="5">
    <source>
        <dbReference type="ARBA" id="ARBA00022840"/>
    </source>
</evidence>
<evidence type="ECO:0000259" key="14">
    <source>
        <dbReference type="Pfam" id="PF17042"/>
    </source>
</evidence>
<dbReference type="InterPro" id="IPR037051">
    <property type="entry name" value="4-carb_acid_sugar_kinase_N_sf"/>
</dbReference>
<gene>
    <name evidence="15" type="ORF">AWB79_04292</name>
</gene>
<evidence type="ECO:0000256" key="2">
    <source>
        <dbReference type="ARBA" id="ARBA00022679"/>
    </source>
</evidence>
<dbReference type="InterPro" id="IPR031475">
    <property type="entry name" value="NBD_C"/>
</dbReference>
<sequence>MHTAKSRPVLGCIADDFTGATDLASTLVRGGMRTIQTIGVPVGVDEADEVDALVVALKSRTIAAEDAIAQSLAALDWLRAQGCRQFFFKYCSTFDSTDAGNIGPVAEALLDALAASSEGDFAIACPAFPENGRTVYRGHLFVGDALLSESGMENHPLTPMRDPNLVRVLQRQSKSKVGLIASATVAAGVDAVREAIARLRADGVRLAIADALTDADLRTLGEACADLPLITGGSGVAIGLPENFRRAGLIEPNDRAADLPAVDGAALVLAGSASKATNAQVAEWIGTRPAYRVDPRALAHGEDVVGEALAFIEKQAPQPVLIYATAAPGEVAAVQREFGVAAAGKLVEDALAAIAREAKARGVRKFVVAGGETSGAVVQALGVDRLLIGPTIDPGVPVTVALGETPLALALKSGNFGARDFFAKALRYLDGARA</sequence>
<dbReference type="GO" id="GO:0005524">
    <property type="term" value="F:ATP binding"/>
    <property type="evidence" value="ECO:0007669"/>
    <property type="project" value="UniProtKB-KW"/>
</dbReference>
<keyword evidence="4 15" id="KW-0418">Kinase</keyword>
<evidence type="ECO:0000256" key="3">
    <source>
        <dbReference type="ARBA" id="ARBA00022741"/>
    </source>
</evidence>
<evidence type="ECO:0000313" key="15">
    <source>
        <dbReference type="EMBL" id="SAK73906.1"/>
    </source>
</evidence>
<evidence type="ECO:0000256" key="8">
    <source>
        <dbReference type="ARBA" id="ARBA00036346"/>
    </source>
</evidence>
<evidence type="ECO:0000256" key="12">
    <source>
        <dbReference type="ARBA" id="ARBA00041377"/>
    </source>
</evidence>
<dbReference type="GO" id="GO:0016301">
    <property type="term" value="F:kinase activity"/>
    <property type="evidence" value="ECO:0007669"/>
    <property type="project" value="UniProtKB-KW"/>
</dbReference>
<proteinExistence type="inferred from homology"/>
<dbReference type="SUPFAM" id="SSF142764">
    <property type="entry name" value="YgbK-like"/>
    <property type="match status" value="1"/>
</dbReference>
<evidence type="ECO:0000256" key="7">
    <source>
        <dbReference type="ARBA" id="ARBA00035898"/>
    </source>
</evidence>
<dbReference type="OrthoDB" id="191465at2"/>
<evidence type="ECO:0000313" key="16">
    <source>
        <dbReference type="Proteomes" id="UP000054851"/>
    </source>
</evidence>
<keyword evidence="16" id="KW-1185">Reference proteome</keyword>
<dbReference type="EMBL" id="FCOA02000015">
    <property type="protein sequence ID" value="SAK73906.1"/>
    <property type="molecule type" value="Genomic_DNA"/>
</dbReference>